<accession>A0A370MWY1</accession>
<sequence>MVDTGADYLQLPASAVSAGLLSAGTATSVSTVAGAVPLTLVHNITVSIETCQVTIDVLFDPSNSTIAIAGRQLLLTAFKMGFRHSDWLWV</sequence>
<evidence type="ECO:0000313" key="2">
    <source>
        <dbReference type="Proteomes" id="UP000254875"/>
    </source>
</evidence>
<keyword evidence="2" id="KW-1185">Reference proteome</keyword>
<dbReference type="AlphaFoldDB" id="A0A370MWY1"/>
<reference evidence="2" key="1">
    <citation type="submission" date="2018-05" db="EMBL/GenBank/DDBJ databases">
        <authorList>
            <person name="Feng T."/>
        </authorList>
    </citation>
    <scope>NUCLEOTIDE SEQUENCE [LARGE SCALE GENOMIC DNA]</scope>
    <source>
        <strain evidence="2">S27</strain>
    </source>
</reference>
<dbReference type="Proteomes" id="UP000254875">
    <property type="component" value="Unassembled WGS sequence"/>
</dbReference>
<comment type="caution">
    <text evidence="1">The sequence shown here is derived from an EMBL/GenBank/DDBJ whole genome shotgun (WGS) entry which is preliminary data.</text>
</comment>
<organism evidence="1 2">
    <name type="scientific">Paraburkholderia lacunae</name>
    <dbReference type="NCBI Taxonomy" id="2211104"/>
    <lineage>
        <taxon>Bacteria</taxon>
        <taxon>Pseudomonadati</taxon>
        <taxon>Pseudomonadota</taxon>
        <taxon>Betaproteobacteria</taxon>
        <taxon>Burkholderiales</taxon>
        <taxon>Burkholderiaceae</taxon>
        <taxon>Paraburkholderia</taxon>
    </lineage>
</organism>
<gene>
    <name evidence="1" type="ORF">DLM46_35830</name>
</gene>
<dbReference type="EMBL" id="QHKS01000044">
    <property type="protein sequence ID" value="RDJ97842.1"/>
    <property type="molecule type" value="Genomic_DNA"/>
</dbReference>
<evidence type="ECO:0000313" key="1">
    <source>
        <dbReference type="EMBL" id="RDJ97842.1"/>
    </source>
</evidence>
<name>A0A370MWY1_9BURK</name>
<protein>
    <recommendedName>
        <fullName evidence="3">Peptidase A2 domain-containing protein</fullName>
    </recommendedName>
</protein>
<proteinExistence type="predicted"/>
<evidence type="ECO:0008006" key="3">
    <source>
        <dbReference type="Google" id="ProtNLM"/>
    </source>
</evidence>